<feature type="domain" description="TRAF-type" evidence="7">
    <location>
        <begin position="97"/>
        <end position="145"/>
    </location>
</feature>
<dbReference type="PROSITE" id="PS00518">
    <property type="entry name" value="ZF_RING_1"/>
    <property type="match status" value="1"/>
</dbReference>
<name>A0AAV4D4F8_9GAST</name>
<dbReference type="InterPro" id="IPR001293">
    <property type="entry name" value="Znf_TRAF"/>
</dbReference>
<evidence type="ECO:0000256" key="5">
    <source>
        <dbReference type="SAM" id="MobiDB-lite"/>
    </source>
</evidence>
<feature type="zinc finger region" description="TRAF-type" evidence="4">
    <location>
        <begin position="97"/>
        <end position="145"/>
    </location>
</feature>
<dbReference type="PROSITE" id="PS50089">
    <property type="entry name" value="ZF_RING_2"/>
    <property type="match status" value="1"/>
</dbReference>
<sequence>MGLHRKMFEGPVPPDLLCSLCGHVLVQPESSVSCQHIFCSSCLQENVATPCPSCGTALQSVPHRPAPAQLRLRLLELRIHCDHKCSQVVALGQLPYHVSHVCPNTPVECQFAPAGCRKKVRRCQLDEHAQECDFRPVVCDACGHQTLSKDLHVHQSRKRCVEKRIKNQLIKALRSTRKEVKRHQGHLQRQQVRSDQFQRRLEIEHTKRLSTARRQRQMQKNYNITIEDTSDSCADSTVGPTTTTTTLDAEATTLANNTIPTITFSALKNQPSYSHAVHRKDIGNRSSDPSRTSMNRELGSVTSPRDAFSREKPTELQASADRRASVSRERPGYRLNDPGIPERFTTSRERYDQTMARVTASRERQTRADFTQHPQLFLTSTAADREENGRLIDNDVSIQFMPLNLGYVIAILPQ</sequence>
<dbReference type="InterPro" id="IPR013010">
    <property type="entry name" value="Znf_SIAH"/>
</dbReference>
<evidence type="ECO:0000259" key="6">
    <source>
        <dbReference type="PROSITE" id="PS50089"/>
    </source>
</evidence>
<dbReference type="GO" id="GO:0008270">
    <property type="term" value="F:zinc ion binding"/>
    <property type="evidence" value="ECO:0007669"/>
    <property type="project" value="UniProtKB-KW"/>
</dbReference>
<dbReference type="Pfam" id="PF00097">
    <property type="entry name" value="zf-C3HC4"/>
    <property type="match status" value="1"/>
</dbReference>
<evidence type="ECO:0000259" key="8">
    <source>
        <dbReference type="PROSITE" id="PS51081"/>
    </source>
</evidence>
<dbReference type="InterPro" id="IPR017907">
    <property type="entry name" value="Znf_RING_CS"/>
</dbReference>
<dbReference type="PROSITE" id="PS51081">
    <property type="entry name" value="ZF_SIAH"/>
    <property type="match status" value="1"/>
</dbReference>
<proteinExistence type="predicted"/>
<dbReference type="PROSITE" id="PS50145">
    <property type="entry name" value="ZF_TRAF"/>
    <property type="match status" value="1"/>
</dbReference>
<evidence type="ECO:0000256" key="1">
    <source>
        <dbReference type="ARBA" id="ARBA00022723"/>
    </source>
</evidence>
<feature type="domain" description="SIAH-type" evidence="8">
    <location>
        <begin position="104"/>
        <end position="160"/>
    </location>
</feature>
<organism evidence="9 10">
    <name type="scientific">Plakobranchus ocellatus</name>
    <dbReference type="NCBI Taxonomy" id="259542"/>
    <lineage>
        <taxon>Eukaryota</taxon>
        <taxon>Metazoa</taxon>
        <taxon>Spiralia</taxon>
        <taxon>Lophotrochozoa</taxon>
        <taxon>Mollusca</taxon>
        <taxon>Gastropoda</taxon>
        <taxon>Heterobranchia</taxon>
        <taxon>Euthyneura</taxon>
        <taxon>Panpulmonata</taxon>
        <taxon>Sacoglossa</taxon>
        <taxon>Placobranchoidea</taxon>
        <taxon>Plakobranchidae</taxon>
        <taxon>Plakobranchus</taxon>
    </lineage>
</organism>
<evidence type="ECO:0000256" key="4">
    <source>
        <dbReference type="PROSITE-ProRule" id="PRU00207"/>
    </source>
</evidence>
<reference evidence="9 10" key="1">
    <citation type="journal article" date="2021" name="Elife">
        <title>Chloroplast acquisition without the gene transfer in kleptoplastic sea slugs, Plakobranchus ocellatus.</title>
        <authorList>
            <person name="Maeda T."/>
            <person name="Takahashi S."/>
            <person name="Yoshida T."/>
            <person name="Shimamura S."/>
            <person name="Takaki Y."/>
            <person name="Nagai Y."/>
            <person name="Toyoda A."/>
            <person name="Suzuki Y."/>
            <person name="Arimoto A."/>
            <person name="Ishii H."/>
            <person name="Satoh N."/>
            <person name="Nishiyama T."/>
            <person name="Hasebe M."/>
            <person name="Maruyama T."/>
            <person name="Minagawa J."/>
            <person name="Obokata J."/>
            <person name="Shigenobu S."/>
        </authorList>
    </citation>
    <scope>NUCLEOTIDE SEQUENCE [LARGE SCALE GENOMIC DNA]</scope>
</reference>
<feature type="region of interest" description="Disordered" evidence="5">
    <location>
        <begin position="271"/>
        <end position="343"/>
    </location>
</feature>
<feature type="domain" description="RING-type" evidence="6">
    <location>
        <begin position="18"/>
        <end position="54"/>
    </location>
</feature>
<dbReference type="PANTHER" id="PTHR10131">
    <property type="entry name" value="TNF RECEPTOR ASSOCIATED FACTOR"/>
    <property type="match status" value="1"/>
</dbReference>
<keyword evidence="2 4" id="KW-0863">Zinc-finger</keyword>
<feature type="compositionally biased region" description="Basic and acidic residues" evidence="5">
    <location>
        <begin position="307"/>
        <end position="332"/>
    </location>
</feature>
<evidence type="ECO:0000313" key="9">
    <source>
        <dbReference type="EMBL" id="GFO38903.1"/>
    </source>
</evidence>
<evidence type="ECO:0000256" key="3">
    <source>
        <dbReference type="ARBA" id="ARBA00022833"/>
    </source>
</evidence>
<dbReference type="EMBL" id="BLXT01007365">
    <property type="protein sequence ID" value="GFO38903.1"/>
    <property type="molecule type" value="Genomic_DNA"/>
</dbReference>
<feature type="compositionally biased region" description="Polar residues" evidence="5">
    <location>
        <begin position="284"/>
        <end position="303"/>
    </location>
</feature>
<evidence type="ECO:0000259" key="7">
    <source>
        <dbReference type="PROSITE" id="PS50145"/>
    </source>
</evidence>
<dbReference type="Gene3D" id="3.30.40.10">
    <property type="entry name" value="Zinc/RING finger domain, C3HC4 (zinc finger)"/>
    <property type="match status" value="2"/>
</dbReference>
<dbReference type="AlphaFoldDB" id="A0AAV4D4F8"/>
<keyword evidence="1 4" id="KW-0479">Metal-binding</keyword>
<evidence type="ECO:0000313" key="10">
    <source>
        <dbReference type="Proteomes" id="UP000735302"/>
    </source>
</evidence>
<gene>
    <name evidence="9" type="ORF">PoB_006540800</name>
</gene>
<accession>A0AAV4D4F8</accession>
<dbReference type="InterPro" id="IPR001841">
    <property type="entry name" value="Znf_RING"/>
</dbReference>
<dbReference type="SUPFAM" id="SSF57850">
    <property type="entry name" value="RING/U-box"/>
    <property type="match status" value="1"/>
</dbReference>
<dbReference type="GO" id="GO:0043122">
    <property type="term" value="P:regulation of canonical NF-kappaB signal transduction"/>
    <property type="evidence" value="ECO:0007669"/>
    <property type="project" value="TreeGrafter"/>
</dbReference>
<evidence type="ECO:0000256" key="2">
    <source>
        <dbReference type="ARBA" id="ARBA00022771"/>
    </source>
</evidence>
<dbReference type="InterPro" id="IPR018957">
    <property type="entry name" value="Znf_C3HC4_RING-type"/>
</dbReference>
<keyword evidence="10" id="KW-1185">Reference proteome</keyword>
<dbReference type="InterPro" id="IPR013083">
    <property type="entry name" value="Znf_RING/FYVE/PHD"/>
</dbReference>
<dbReference type="SUPFAM" id="SSF49599">
    <property type="entry name" value="TRAF domain-like"/>
    <property type="match status" value="1"/>
</dbReference>
<dbReference type="Proteomes" id="UP000735302">
    <property type="component" value="Unassembled WGS sequence"/>
</dbReference>
<keyword evidence="3 4" id="KW-0862">Zinc</keyword>
<dbReference type="Pfam" id="PF02176">
    <property type="entry name" value="zf-TRAF"/>
    <property type="match status" value="1"/>
</dbReference>
<comment type="caution">
    <text evidence="9">The sequence shown here is derived from an EMBL/GenBank/DDBJ whole genome shotgun (WGS) entry which is preliminary data.</text>
</comment>
<protein>
    <submittedName>
        <fullName evidence="9">E3 ubiquitin-protein ligase nrdp1</fullName>
    </submittedName>
</protein>
<dbReference type="PANTHER" id="PTHR10131:SF157">
    <property type="entry name" value="RECEPTOR-ASSOCIATED FACTOR, PUTATIVE-RELATED"/>
    <property type="match status" value="1"/>
</dbReference>